<gene>
    <name evidence="2" type="ORF">QQ008_29415</name>
</gene>
<dbReference type="InterPro" id="IPR036397">
    <property type="entry name" value="RNaseH_sf"/>
</dbReference>
<reference evidence="2" key="1">
    <citation type="submission" date="2023-06" db="EMBL/GenBank/DDBJ databases">
        <title>Genomic of Parafulvivirga corallium.</title>
        <authorList>
            <person name="Wang G."/>
        </authorList>
    </citation>
    <scope>NUCLEOTIDE SEQUENCE</scope>
    <source>
        <strain evidence="2">BMA10</strain>
    </source>
</reference>
<dbReference type="SMART" id="SM00479">
    <property type="entry name" value="EXOIII"/>
    <property type="match status" value="1"/>
</dbReference>
<dbReference type="NCBIfam" id="TIGR00573">
    <property type="entry name" value="dnaq"/>
    <property type="match status" value="1"/>
</dbReference>
<dbReference type="PANTHER" id="PTHR30231:SF41">
    <property type="entry name" value="DNA POLYMERASE III SUBUNIT EPSILON"/>
    <property type="match status" value="1"/>
</dbReference>
<proteinExistence type="predicted"/>
<dbReference type="Gene3D" id="3.30.420.10">
    <property type="entry name" value="Ribonuclease H-like superfamily/Ribonuclease H"/>
    <property type="match status" value="1"/>
</dbReference>
<evidence type="ECO:0000313" key="3">
    <source>
        <dbReference type="Proteomes" id="UP001172082"/>
    </source>
</evidence>
<dbReference type="SMART" id="SM00465">
    <property type="entry name" value="GIYc"/>
    <property type="match status" value="1"/>
</dbReference>
<dbReference type="Gene3D" id="3.40.1440.10">
    <property type="entry name" value="GIY-YIG endonuclease"/>
    <property type="match status" value="1"/>
</dbReference>
<protein>
    <submittedName>
        <fullName evidence="2">Exonuclease domain-containing protein</fullName>
    </submittedName>
</protein>
<dbReference type="SUPFAM" id="SSF82771">
    <property type="entry name" value="GIY-YIG endonuclease"/>
    <property type="match status" value="1"/>
</dbReference>
<name>A0ABT8KXN3_9BACT</name>
<dbReference type="Proteomes" id="UP001172082">
    <property type="component" value="Unassembled WGS sequence"/>
</dbReference>
<comment type="caution">
    <text evidence="2">The sequence shown here is derived from an EMBL/GenBank/DDBJ whole genome shotgun (WGS) entry which is preliminary data.</text>
</comment>
<evidence type="ECO:0000313" key="2">
    <source>
        <dbReference type="EMBL" id="MDN5205539.1"/>
    </source>
</evidence>
<dbReference type="CDD" id="cd06127">
    <property type="entry name" value="DEDDh"/>
    <property type="match status" value="1"/>
</dbReference>
<dbReference type="InterPro" id="IPR013520">
    <property type="entry name" value="Ribonucl_H"/>
</dbReference>
<accession>A0ABT8KXN3</accession>
<dbReference type="SUPFAM" id="SSF53098">
    <property type="entry name" value="Ribonuclease H-like"/>
    <property type="match status" value="1"/>
</dbReference>
<keyword evidence="2" id="KW-0328">Glycosyltransferase</keyword>
<dbReference type="InterPro" id="IPR047296">
    <property type="entry name" value="GIY-YIG_UvrC_Cho"/>
</dbReference>
<dbReference type="PANTHER" id="PTHR30231">
    <property type="entry name" value="DNA POLYMERASE III SUBUNIT EPSILON"/>
    <property type="match status" value="1"/>
</dbReference>
<sequence>MLFVIFIFGRHMYTIIDIETTGGNSKSDKITEIAVYVHDGIQIVDEFVSLVNPERRIPYHITELTGIDNAMVEDAPKFYEVAKKIIELTEGNIFVAHNVGFDYNFIKSEFKSLGFDFSRKKLCTVKMSRMFIPGRRSYSLGKLCKDLEIPLSNRHRASGDALATVKLFEHLLALDGNKTINVKGKTLSLPSHLNSGVDQGLIKELPEVTGVYYFYNEFQEIIYIGKSKNIRSRILAHLNNFDTQKAIEMRNQIANITFEETGSELISLLKESEEIKRHKPYYNRALVKTGFSHGVYTEFLLDGYIHFKAGKLSKKMEPLAIFTSINEAKSFLRRLIDQYELCPKLMGLENTSGHCINYLMDKCKGACAGQENSDSYNERALQAIRSVEYQHYNFFIIDKGRNEKERSVVKIEKGRYGGYGFTDASIVKQGVENLRNCIQKSNDNKDIQQIINGYLKRKKVEGIITF</sequence>
<dbReference type="InterPro" id="IPR012337">
    <property type="entry name" value="RNaseH-like_sf"/>
</dbReference>
<keyword evidence="2" id="KW-0269">Exonuclease</keyword>
<dbReference type="Pfam" id="PF00929">
    <property type="entry name" value="RNase_T"/>
    <property type="match status" value="1"/>
</dbReference>
<keyword evidence="2" id="KW-0540">Nuclease</keyword>
<dbReference type="InterPro" id="IPR035901">
    <property type="entry name" value="GIY-YIG_endonuc_sf"/>
</dbReference>
<dbReference type="InterPro" id="IPR006054">
    <property type="entry name" value="DnaQ"/>
</dbReference>
<dbReference type="PROSITE" id="PS50164">
    <property type="entry name" value="GIY_YIG"/>
    <property type="match status" value="1"/>
</dbReference>
<evidence type="ECO:0000259" key="1">
    <source>
        <dbReference type="PROSITE" id="PS50164"/>
    </source>
</evidence>
<keyword evidence="2" id="KW-0378">Hydrolase</keyword>
<dbReference type="GO" id="GO:0016757">
    <property type="term" value="F:glycosyltransferase activity"/>
    <property type="evidence" value="ECO:0007669"/>
    <property type="project" value="UniProtKB-KW"/>
</dbReference>
<dbReference type="EMBL" id="JAUJEA010000020">
    <property type="protein sequence ID" value="MDN5205539.1"/>
    <property type="molecule type" value="Genomic_DNA"/>
</dbReference>
<feature type="domain" description="GIY-YIG" evidence="1">
    <location>
        <begin position="207"/>
        <end position="284"/>
    </location>
</feature>
<keyword evidence="2" id="KW-0808">Transferase</keyword>
<dbReference type="GO" id="GO:0004527">
    <property type="term" value="F:exonuclease activity"/>
    <property type="evidence" value="ECO:0007669"/>
    <property type="project" value="UniProtKB-KW"/>
</dbReference>
<organism evidence="2 3">
    <name type="scientific">Splendidivirga corallicola</name>
    <dbReference type="NCBI Taxonomy" id="3051826"/>
    <lineage>
        <taxon>Bacteria</taxon>
        <taxon>Pseudomonadati</taxon>
        <taxon>Bacteroidota</taxon>
        <taxon>Cytophagia</taxon>
        <taxon>Cytophagales</taxon>
        <taxon>Splendidivirgaceae</taxon>
        <taxon>Splendidivirga</taxon>
    </lineage>
</organism>
<keyword evidence="3" id="KW-1185">Reference proteome</keyword>
<dbReference type="InterPro" id="IPR000305">
    <property type="entry name" value="GIY-YIG_endonuc"/>
</dbReference>
<dbReference type="CDD" id="cd10434">
    <property type="entry name" value="GIY-YIG_UvrC_Cho"/>
    <property type="match status" value="1"/>
</dbReference>
<dbReference type="RefSeq" id="WP_346755561.1">
    <property type="nucleotide sequence ID" value="NZ_JAUJEA010000020.1"/>
</dbReference>